<name>A0AAV4TMY1_9ARAC</name>
<comment type="caution">
    <text evidence="1">The sequence shown here is derived from an EMBL/GenBank/DDBJ whole genome shotgun (WGS) entry which is preliminary data.</text>
</comment>
<dbReference type="Proteomes" id="UP001054837">
    <property type="component" value="Unassembled WGS sequence"/>
</dbReference>
<dbReference type="AlphaFoldDB" id="A0AAV4TMY1"/>
<accession>A0AAV4TMY1</accession>
<keyword evidence="2" id="KW-1185">Reference proteome</keyword>
<proteinExistence type="predicted"/>
<organism evidence="1 2">
    <name type="scientific">Caerostris darwini</name>
    <dbReference type="NCBI Taxonomy" id="1538125"/>
    <lineage>
        <taxon>Eukaryota</taxon>
        <taxon>Metazoa</taxon>
        <taxon>Ecdysozoa</taxon>
        <taxon>Arthropoda</taxon>
        <taxon>Chelicerata</taxon>
        <taxon>Arachnida</taxon>
        <taxon>Araneae</taxon>
        <taxon>Araneomorphae</taxon>
        <taxon>Entelegynae</taxon>
        <taxon>Araneoidea</taxon>
        <taxon>Araneidae</taxon>
        <taxon>Caerostris</taxon>
    </lineage>
</organism>
<evidence type="ECO:0000313" key="2">
    <source>
        <dbReference type="Proteomes" id="UP001054837"/>
    </source>
</evidence>
<sequence>MLSYEQKAKLPNPLNEWVFLPTGLEGKMALQGSPIECTYRGDFPRVGTGGGGRAHHLRGAGLQVEKATPYATMRNILSSPFSFSAPMGLCVRHA</sequence>
<dbReference type="EMBL" id="BPLQ01009817">
    <property type="protein sequence ID" value="GIY46796.1"/>
    <property type="molecule type" value="Genomic_DNA"/>
</dbReference>
<reference evidence="1 2" key="1">
    <citation type="submission" date="2021-06" db="EMBL/GenBank/DDBJ databases">
        <title>Caerostris darwini draft genome.</title>
        <authorList>
            <person name="Kono N."/>
            <person name="Arakawa K."/>
        </authorList>
    </citation>
    <scope>NUCLEOTIDE SEQUENCE [LARGE SCALE GENOMIC DNA]</scope>
</reference>
<protein>
    <submittedName>
        <fullName evidence="1">Uncharacterized protein</fullName>
    </submittedName>
</protein>
<gene>
    <name evidence="1" type="ORF">CDAR_494341</name>
</gene>
<evidence type="ECO:0000313" key="1">
    <source>
        <dbReference type="EMBL" id="GIY46796.1"/>
    </source>
</evidence>